<feature type="region of interest" description="Disordered" evidence="1">
    <location>
        <begin position="1"/>
        <end position="24"/>
    </location>
</feature>
<reference evidence="2" key="1">
    <citation type="journal article" date="2022" name="bioRxiv">
        <title>Sequencing and chromosome-scale assembly of the giantPleurodeles waltlgenome.</title>
        <authorList>
            <person name="Brown T."/>
            <person name="Elewa A."/>
            <person name="Iarovenko S."/>
            <person name="Subramanian E."/>
            <person name="Araus A.J."/>
            <person name="Petzold A."/>
            <person name="Susuki M."/>
            <person name="Suzuki K.-i.T."/>
            <person name="Hayashi T."/>
            <person name="Toyoda A."/>
            <person name="Oliveira C."/>
            <person name="Osipova E."/>
            <person name="Leigh N.D."/>
            <person name="Simon A."/>
            <person name="Yun M.H."/>
        </authorList>
    </citation>
    <scope>NUCLEOTIDE SEQUENCE</scope>
    <source>
        <strain evidence="2">20211129_DDA</strain>
        <tissue evidence="2">Liver</tissue>
    </source>
</reference>
<gene>
    <name evidence="2" type="ORF">NDU88_006000</name>
</gene>
<proteinExistence type="predicted"/>
<organism evidence="2 3">
    <name type="scientific">Pleurodeles waltl</name>
    <name type="common">Iberian ribbed newt</name>
    <dbReference type="NCBI Taxonomy" id="8319"/>
    <lineage>
        <taxon>Eukaryota</taxon>
        <taxon>Metazoa</taxon>
        <taxon>Chordata</taxon>
        <taxon>Craniata</taxon>
        <taxon>Vertebrata</taxon>
        <taxon>Euteleostomi</taxon>
        <taxon>Amphibia</taxon>
        <taxon>Batrachia</taxon>
        <taxon>Caudata</taxon>
        <taxon>Salamandroidea</taxon>
        <taxon>Salamandridae</taxon>
        <taxon>Pleurodelinae</taxon>
        <taxon>Pleurodeles</taxon>
    </lineage>
</organism>
<evidence type="ECO:0000256" key="1">
    <source>
        <dbReference type="SAM" id="MobiDB-lite"/>
    </source>
</evidence>
<evidence type="ECO:0000313" key="2">
    <source>
        <dbReference type="EMBL" id="KAJ1210638.1"/>
    </source>
</evidence>
<sequence>MGLLDADLQSGPGSGGGLGLRRAAPGRCVQSGSMPGPVSGLGEMVGGEGQVGLHGGEIYVVVPDMHEGGGNLHFFDTLDEVWRWLELCGKVPRSGSTHGRSTKGDLSSAWSINRNALEKSDEVGHHLDDEPSCSRVEIQNDGTMAVVSSQPLWGMSHKRKILGWGEQYK</sequence>
<keyword evidence="3" id="KW-1185">Reference proteome</keyword>
<evidence type="ECO:0000313" key="3">
    <source>
        <dbReference type="Proteomes" id="UP001066276"/>
    </source>
</evidence>
<dbReference type="AlphaFoldDB" id="A0AAV7WDJ3"/>
<dbReference type="EMBL" id="JANPWB010000002">
    <property type="protein sequence ID" value="KAJ1210638.1"/>
    <property type="molecule type" value="Genomic_DNA"/>
</dbReference>
<dbReference type="Proteomes" id="UP001066276">
    <property type="component" value="Chromosome 1_2"/>
</dbReference>
<protein>
    <submittedName>
        <fullName evidence="2">Uncharacterized protein</fullName>
    </submittedName>
</protein>
<accession>A0AAV7WDJ3</accession>
<comment type="caution">
    <text evidence="2">The sequence shown here is derived from an EMBL/GenBank/DDBJ whole genome shotgun (WGS) entry which is preliminary data.</text>
</comment>
<name>A0AAV7WDJ3_PLEWA</name>